<evidence type="ECO:0000256" key="3">
    <source>
        <dbReference type="ARBA" id="ARBA00023163"/>
    </source>
</evidence>
<dbReference type="RefSeq" id="WP_023014727.1">
    <property type="nucleotide sequence ID" value="NZ_AXDY01000001.1"/>
</dbReference>
<evidence type="ECO:0000256" key="2">
    <source>
        <dbReference type="ARBA" id="ARBA00023125"/>
    </source>
</evidence>
<reference evidence="5 6" key="1">
    <citation type="journal article" date="2013" name="Genome Announc.">
        <title>Draft Genome Sequence of Staphylococcus simulans UMC-CNS-990, Isolated from a Case of Chronic Bovine Mastitis.</title>
        <authorList>
            <person name="Calcutt M.J."/>
            <person name="Foecking M.F."/>
            <person name="Hsieh H.Y."/>
            <person name="Perry J."/>
            <person name="Stewart G.C."/>
            <person name="Middleton J.R."/>
        </authorList>
    </citation>
    <scope>NUCLEOTIDE SEQUENCE [LARGE SCALE GENOMIC DNA]</scope>
    <source>
        <strain evidence="5 6">UMC-CNS-990</strain>
    </source>
</reference>
<feature type="domain" description="HTH araC/xylS-type" evidence="4">
    <location>
        <begin position="297"/>
        <end position="394"/>
    </location>
</feature>
<evidence type="ECO:0000259" key="4">
    <source>
        <dbReference type="PROSITE" id="PS01124"/>
    </source>
</evidence>
<keyword evidence="3" id="KW-0804">Transcription</keyword>
<dbReference type="InterPro" id="IPR020449">
    <property type="entry name" value="Tscrpt_reg_AraC-type_HTH"/>
</dbReference>
<dbReference type="Proteomes" id="UP000017131">
    <property type="component" value="Unassembled WGS sequence"/>
</dbReference>
<dbReference type="PANTHER" id="PTHR43280:SF2">
    <property type="entry name" value="HTH-TYPE TRANSCRIPTIONAL REGULATOR EXSA"/>
    <property type="match status" value="1"/>
</dbReference>
<evidence type="ECO:0000313" key="5">
    <source>
        <dbReference type="EMBL" id="ERS94508.1"/>
    </source>
</evidence>
<dbReference type="InterPro" id="IPR009057">
    <property type="entry name" value="Homeodomain-like_sf"/>
</dbReference>
<comment type="caution">
    <text evidence="5">The sequence shown here is derived from an EMBL/GenBank/DDBJ whole genome shotgun (WGS) entry which is preliminary data.</text>
</comment>
<sequence length="397" mass="46410">MKEKAILKSLHVCLGINVKAYDSNLNEIQEYTSKKMISPQYNELDLIKSVEDEKKRHNYYILTGAMNEVFLLHNFEDKHYLFGPFNVHCLPPDDFFTHFLKQQNISIKFKKAINDYAPEIKLYSLEDIRDIIKLVHYLFTLDRQSDPTFEPIHSYVEKLQKMLDDAGLEKLFFIENEKEKNKLKYEKQVMDLVRQGSITKLKKSLSDLEGGIMPTSKRDSIRSEKNYSIIVFEKLSQLAIESGMDVLEATRTRDQMIIDNEAAKNFSEIMKVRNGAIVFFTQKIGEIVDEELSPFLSSILNYINQNLYNEITIESIAKEFNISQTTLNLNFKNELGMTVKKYITKSKLEDAKKLLDRNLNISEISQMLGYADSSHFCKKFKKEFEMTPTQYRRNKKV</sequence>
<protein>
    <recommendedName>
        <fullName evidence="4">HTH araC/xylS-type domain-containing protein</fullName>
    </recommendedName>
</protein>
<dbReference type="InterPro" id="IPR018060">
    <property type="entry name" value="HTH_AraC"/>
</dbReference>
<dbReference type="NCBIfam" id="TIGR04094">
    <property type="entry name" value="adjacent_YSIRK"/>
    <property type="match status" value="1"/>
</dbReference>
<dbReference type="EMBL" id="AXDY01000001">
    <property type="protein sequence ID" value="ERS94508.1"/>
    <property type="molecule type" value="Genomic_DNA"/>
</dbReference>
<evidence type="ECO:0000256" key="1">
    <source>
        <dbReference type="ARBA" id="ARBA00023015"/>
    </source>
</evidence>
<dbReference type="Gene3D" id="1.10.10.60">
    <property type="entry name" value="Homeodomain-like"/>
    <property type="match status" value="1"/>
</dbReference>
<proteinExistence type="predicted"/>
<dbReference type="SMART" id="SM00342">
    <property type="entry name" value="HTH_ARAC"/>
    <property type="match status" value="1"/>
</dbReference>
<keyword evidence="1" id="KW-0805">Transcription regulation</keyword>
<dbReference type="InterPro" id="IPR024022">
    <property type="entry name" value="Tscrpt_reg_HTH_surface_antigen"/>
</dbReference>
<name>A0ABP2YWU1_STASI</name>
<organism evidence="5 6">
    <name type="scientific">Staphylococcus simulans UMC-CNS-990</name>
    <dbReference type="NCBI Taxonomy" id="1405498"/>
    <lineage>
        <taxon>Bacteria</taxon>
        <taxon>Bacillati</taxon>
        <taxon>Bacillota</taxon>
        <taxon>Bacilli</taxon>
        <taxon>Bacillales</taxon>
        <taxon>Staphylococcaceae</taxon>
        <taxon>Staphylococcus</taxon>
    </lineage>
</organism>
<gene>
    <name evidence="5" type="ORF">SSIM_00010</name>
</gene>
<keyword evidence="6" id="KW-1185">Reference proteome</keyword>
<keyword evidence="2" id="KW-0238">DNA-binding</keyword>
<dbReference type="InterPro" id="IPR018062">
    <property type="entry name" value="HTH_AraC-typ_CS"/>
</dbReference>
<dbReference type="Pfam" id="PF12833">
    <property type="entry name" value="HTH_18"/>
    <property type="match status" value="1"/>
</dbReference>
<dbReference type="PRINTS" id="PR00032">
    <property type="entry name" value="HTHARAC"/>
</dbReference>
<dbReference type="SUPFAM" id="SSF46689">
    <property type="entry name" value="Homeodomain-like"/>
    <property type="match status" value="2"/>
</dbReference>
<accession>A0ABP2YWU1</accession>
<dbReference type="PANTHER" id="PTHR43280">
    <property type="entry name" value="ARAC-FAMILY TRANSCRIPTIONAL REGULATOR"/>
    <property type="match status" value="1"/>
</dbReference>
<dbReference type="PROSITE" id="PS00041">
    <property type="entry name" value="HTH_ARAC_FAMILY_1"/>
    <property type="match status" value="1"/>
</dbReference>
<evidence type="ECO:0000313" key="6">
    <source>
        <dbReference type="Proteomes" id="UP000017131"/>
    </source>
</evidence>
<dbReference type="PROSITE" id="PS01124">
    <property type="entry name" value="HTH_ARAC_FAMILY_2"/>
    <property type="match status" value="1"/>
</dbReference>